<name>A0A7X6M831_9ACTN</name>
<dbReference type="PROSITE" id="PS50943">
    <property type="entry name" value="HTH_CROC1"/>
    <property type="match status" value="1"/>
</dbReference>
<dbReference type="SMART" id="SM00530">
    <property type="entry name" value="HTH_XRE"/>
    <property type="match status" value="1"/>
</dbReference>
<dbReference type="CDD" id="cd00093">
    <property type="entry name" value="HTH_XRE"/>
    <property type="match status" value="1"/>
</dbReference>
<dbReference type="InterPro" id="IPR010982">
    <property type="entry name" value="Lambda_DNA-bd_dom_sf"/>
</dbReference>
<keyword evidence="3" id="KW-1185">Reference proteome</keyword>
<proteinExistence type="predicted"/>
<evidence type="ECO:0000259" key="1">
    <source>
        <dbReference type="PROSITE" id="PS50943"/>
    </source>
</evidence>
<dbReference type="InterPro" id="IPR001387">
    <property type="entry name" value="Cro/C1-type_HTH"/>
</dbReference>
<reference evidence="2 3" key="1">
    <citation type="submission" date="2020-04" db="EMBL/GenBank/DDBJ databases">
        <title>MicrobeNet Type strains.</title>
        <authorList>
            <person name="Nicholson A.C."/>
        </authorList>
    </citation>
    <scope>NUCLEOTIDE SEQUENCE [LARGE SCALE GENOMIC DNA]</scope>
    <source>
        <strain evidence="2 3">ATCC 23612</strain>
    </source>
</reference>
<protein>
    <submittedName>
        <fullName evidence="2">Transcriptional regulator</fullName>
    </submittedName>
</protein>
<comment type="caution">
    <text evidence="2">The sequence shown here is derived from an EMBL/GenBank/DDBJ whole genome shotgun (WGS) entry which is preliminary data.</text>
</comment>
<organism evidence="2 3">
    <name type="scientific">Nocardiopsis alborubida</name>
    <dbReference type="NCBI Taxonomy" id="146802"/>
    <lineage>
        <taxon>Bacteria</taxon>
        <taxon>Bacillati</taxon>
        <taxon>Actinomycetota</taxon>
        <taxon>Actinomycetes</taxon>
        <taxon>Streptosporangiales</taxon>
        <taxon>Nocardiopsidaceae</taxon>
        <taxon>Nocardiopsis</taxon>
    </lineage>
</organism>
<dbReference type="Pfam" id="PF13560">
    <property type="entry name" value="HTH_31"/>
    <property type="match status" value="1"/>
</dbReference>
<dbReference type="AlphaFoldDB" id="A0A7X6M831"/>
<evidence type="ECO:0000313" key="3">
    <source>
        <dbReference type="Proteomes" id="UP000553209"/>
    </source>
</evidence>
<dbReference type="GO" id="GO:0003677">
    <property type="term" value="F:DNA binding"/>
    <property type="evidence" value="ECO:0007669"/>
    <property type="project" value="InterPro"/>
</dbReference>
<feature type="domain" description="HTH cro/C1-type" evidence="1">
    <location>
        <begin position="19"/>
        <end position="69"/>
    </location>
</feature>
<dbReference type="EMBL" id="JAAXPG010000001">
    <property type="protein sequence ID" value="NKY96149.1"/>
    <property type="molecule type" value="Genomic_DNA"/>
</dbReference>
<evidence type="ECO:0000313" key="2">
    <source>
        <dbReference type="EMBL" id="NKY96149.1"/>
    </source>
</evidence>
<dbReference type="Proteomes" id="UP000553209">
    <property type="component" value="Unassembled WGS sequence"/>
</dbReference>
<accession>A0A7X6M831</accession>
<sequence>MRTVLRKRDISSLFRIIGAHGISQSRLGSVVGMSQARVSEIVSGSRTVTAMAVYERIAEGLGMPDPARVVFGLAPLHPAGLDHLGASGRAEVIEVYPSQSAATGEIRTRAAKASSLEVLAVRGLGIVGMNDSLLRNAVRKGKVRLRLLLLDPECPAAAHRAEEIGESTGSFTAGIRLAIARVQELSQGDNVELYLYDRLPVWRVIAIDNLLYLSAFGADWEGHSSAMYKLAPTPYGALHRGVRRHMEDLQCGARRLL</sequence>
<gene>
    <name evidence="2" type="ORF">HGB44_00415</name>
</gene>
<dbReference type="SUPFAM" id="SSF47413">
    <property type="entry name" value="lambda repressor-like DNA-binding domains"/>
    <property type="match status" value="1"/>
</dbReference>